<dbReference type="Proteomes" id="UP001365542">
    <property type="component" value="Unassembled WGS sequence"/>
</dbReference>
<evidence type="ECO:0000313" key="1">
    <source>
        <dbReference type="EMBL" id="KAK6541955.1"/>
    </source>
</evidence>
<name>A0AAV9XIK6_9PEZI</name>
<sequence>MDKTIPTGELESLTISEPRIGLLSLPVEIFRNIINHVVLTTGFYASLEIRLVNKLFDTITLDEVLDTPRKAHKDSNSVTISDELSYTALHRRVIDSVVRSPPIVSTIRTISQKLLAHEPALDIVKIHKCLCWITIMETPASSLFARLKADYDPRQSAIKDRIQELEVIEFTDEVLDWFLAVYYTVFYEFDNFKRVCERIKERPAGDKKTPWRIDYISPIFGPIPIMAVRFATEELAIWAYENSTICAYGGTRREEYLRYTSIFGRQSIILKLFEESKTREKYERVLSFGDCPRWAAGAGGLEMVQTLLHYGDDFDVYEDVSQELEWVFLAACTHGHYNVALWCVDGGNLKPRRGSKGKGLRYGRPLCQATQSGNVEMVRLLMGLKDFVTQEDLVMSFKWAMRYAGLDMVQLYFEKGLKIDDEMEGNKTRRKILKVIFDTASKERPQHVEWILEHKVVLEGEDKNAAVRAAANGGAVKCLGVLKKFIRDWEQVANTEIRKAYDLKDRRAVEVLLKVGAEPPEGWNETQVRGWEYSSHIVALVSHSRKKSGYWPQQWNYGTVY</sequence>
<accession>A0AAV9XIK6</accession>
<dbReference type="AlphaFoldDB" id="A0AAV9XIK6"/>
<dbReference type="InterPro" id="IPR036770">
    <property type="entry name" value="Ankyrin_rpt-contain_sf"/>
</dbReference>
<dbReference type="EMBL" id="JAVHJO010000003">
    <property type="protein sequence ID" value="KAK6541955.1"/>
    <property type="molecule type" value="Genomic_DNA"/>
</dbReference>
<dbReference type="SUPFAM" id="SSF48403">
    <property type="entry name" value="Ankyrin repeat"/>
    <property type="match status" value="1"/>
</dbReference>
<gene>
    <name evidence="1" type="ORF">TWF694_007727</name>
</gene>
<evidence type="ECO:0000313" key="2">
    <source>
        <dbReference type="Proteomes" id="UP001365542"/>
    </source>
</evidence>
<proteinExistence type="predicted"/>
<reference evidence="1 2" key="1">
    <citation type="submission" date="2019-10" db="EMBL/GenBank/DDBJ databases">
        <authorList>
            <person name="Palmer J.M."/>
        </authorList>
    </citation>
    <scope>NUCLEOTIDE SEQUENCE [LARGE SCALE GENOMIC DNA]</scope>
    <source>
        <strain evidence="1 2">TWF694</strain>
    </source>
</reference>
<keyword evidence="2" id="KW-1185">Reference proteome</keyword>
<comment type="caution">
    <text evidence="1">The sequence shown here is derived from an EMBL/GenBank/DDBJ whole genome shotgun (WGS) entry which is preliminary data.</text>
</comment>
<organism evidence="1 2">
    <name type="scientific">Orbilia ellipsospora</name>
    <dbReference type="NCBI Taxonomy" id="2528407"/>
    <lineage>
        <taxon>Eukaryota</taxon>
        <taxon>Fungi</taxon>
        <taxon>Dikarya</taxon>
        <taxon>Ascomycota</taxon>
        <taxon>Pezizomycotina</taxon>
        <taxon>Orbiliomycetes</taxon>
        <taxon>Orbiliales</taxon>
        <taxon>Orbiliaceae</taxon>
        <taxon>Orbilia</taxon>
    </lineage>
</organism>
<protein>
    <recommendedName>
        <fullName evidence="3">Ankyrin</fullName>
    </recommendedName>
</protein>
<evidence type="ECO:0008006" key="3">
    <source>
        <dbReference type="Google" id="ProtNLM"/>
    </source>
</evidence>
<dbReference type="Gene3D" id="1.25.40.20">
    <property type="entry name" value="Ankyrin repeat-containing domain"/>
    <property type="match status" value="1"/>
</dbReference>